<gene>
    <name evidence="1" type="ORF">COO91_06223</name>
</gene>
<keyword evidence="2" id="KW-1185">Reference proteome</keyword>
<evidence type="ECO:0000313" key="1">
    <source>
        <dbReference type="EMBL" id="AUB40217.1"/>
    </source>
</evidence>
<dbReference type="EMBL" id="CP024785">
    <property type="protein sequence ID" value="AUB40217.1"/>
    <property type="molecule type" value="Genomic_DNA"/>
</dbReference>
<proteinExistence type="predicted"/>
<organism evidence="1 2">
    <name type="scientific">Nostoc flagelliforme CCNUN1</name>
    <dbReference type="NCBI Taxonomy" id="2038116"/>
    <lineage>
        <taxon>Bacteria</taxon>
        <taxon>Bacillati</taxon>
        <taxon>Cyanobacteriota</taxon>
        <taxon>Cyanophyceae</taxon>
        <taxon>Nostocales</taxon>
        <taxon>Nostocaceae</taxon>
        <taxon>Nostoc</taxon>
    </lineage>
</organism>
<accession>A0A2K8SXQ0</accession>
<evidence type="ECO:0000313" key="2">
    <source>
        <dbReference type="Proteomes" id="UP000232003"/>
    </source>
</evidence>
<reference evidence="1 2" key="1">
    <citation type="submission" date="2017-11" db="EMBL/GenBank/DDBJ databases">
        <title>Complete genome of a free-living desiccation-tolerant cyanobacterium and its photosynthetic adaptation to extreme terrestrial habitat.</title>
        <authorList>
            <person name="Shang J."/>
        </authorList>
    </citation>
    <scope>NUCLEOTIDE SEQUENCE [LARGE SCALE GENOMIC DNA]</scope>
    <source>
        <strain evidence="1 2">CCNUN1</strain>
    </source>
</reference>
<sequence>MFLEAPYRAPFVQGSGSKIFEWVQYFYLSQQFKTQDECG</sequence>
<dbReference type="KEGG" id="nfl:COO91_06223"/>
<dbReference type="AlphaFoldDB" id="A0A2K8SXQ0"/>
<name>A0A2K8SXQ0_9NOSO</name>
<protein>
    <submittedName>
        <fullName evidence="1">Uncharacterized protein</fullName>
    </submittedName>
</protein>
<dbReference type="Proteomes" id="UP000232003">
    <property type="component" value="Chromosome"/>
</dbReference>